<comment type="caution">
    <text evidence="5">The sequence shown here is derived from an EMBL/GenBank/DDBJ whole genome shotgun (WGS) entry which is preliminary data.</text>
</comment>
<dbReference type="EMBL" id="BLKS01000001">
    <property type="protein sequence ID" value="GFG51137.1"/>
    <property type="molecule type" value="Genomic_DNA"/>
</dbReference>
<dbReference type="Pfam" id="PF01557">
    <property type="entry name" value="FAA_hydrolase"/>
    <property type="match status" value="1"/>
</dbReference>
<dbReference type="InterPro" id="IPR036663">
    <property type="entry name" value="Fumarylacetoacetase_C_sf"/>
</dbReference>
<evidence type="ECO:0000259" key="3">
    <source>
        <dbReference type="Pfam" id="PF01557"/>
    </source>
</evidence>
<keyword evidence="6" id="KW-1185">Reference proteome</keyword>
<evidence type="ECO:0000313" key="4">
    <source>
        <dbReference type="EMBL" id="GFG51137.1"/>
    </source>
</evidence>
<reference evidence="5 6" key="1">
    <citation type="submission" date="2017-10" db="EMBL/GenBank/DDBJ databases">
        <title>The new phylogeny of genus Mycobacterium.</title>
        <authorList>
            <person name="Tortoli E."/>
            <person name="Trovato A."/>
            <person name="Cirillo D.M."/>
        </authorList>
    </citation>
    <scope>NUCLEOTIDE SEQUENCE [LARGE SCALE GENOMIC DNA]</scope>
    <source>
        <strain evidence="5 6">CCUG37673</strain>
    </source>
</reference>
<evidence type="ECO:0000256" key="1">
    <source>
        <dbReference type="ARBA" id="ARBA00010211"/>
    </source>
</evidence>
<evidence type="ECO:0000256" key="2">
    <source>
        <dbReference type="ARBA" id="ARBA00022723"/>
    </source>
</evidence>
<dbReference type="GO" id="GO:0046872">
    <property type="term" value="F:metal ion binding"/>
    <property type="evidence" value="ECO:0007669"/>
    <property type="project" value="UniProtKB-KW"/>
</dbReference>
<dbReference type="SUPFAM" id="SSF56529">
    <property type="entry name" value="FAH"/>
    <property type="match status" value="1"/>
</dbReference>
<dbReference type="InterPro" id="IPR051121">
    <property type="entry name" value="FAH"/>
</dbReference>
<dbReference type="EMBL" id="PDCP01000003">
    <property type="protein sequence ID" value="PEG42289.1"/>
    <property type="molecule type" value="Genomic_DNA"/>
</dbReference>
<dbReference type="GO" id="GO:0016853">
    <property type="term" value="F:isomerase activity"/>
    <property type="evidence" value="ECO:0007669"/>
    <property type="project" value="UniProtKB-ARBA"/>
</dbReference>
<dbReference type="FunFam" id="3.90.850.10:FF:000002">
    <property type="entry name" value="2-hydroxyhepta-2,4-diene-1,7-dioate isomerase"/>
    <property type="match status" value="1"/>
</dbReference>
<dbReference type="Gene3D" id="3.90.850.10">
    <property type="entry name" value="Fumarylacetoacetase-like, C-terminal domain"/>
    <property type="match status" value="1"/>
</dbReference>
<dbReference type="PANTHER" id="PTHR42796">
    <property type="entry name" value="FUMARYLACETOACETATE HYDROLASE DOMAIN-CONTAINING PROTEIN 2A-RELATED"/>
    <property type="match status" value="1"/>
</dbReference>
<name>A0A2A7NEN8_MYCAG</name>
<keyword evidence="2" id="KW-0479">Metal-binding</keyword>
<dbReference type="InterPro" id="IPR011234">
    <property type="entry name" value="Fumarylacetoacetase-like_C"/>
</dbReference>
<dbReference type="GO" id="GO:0019752">
    <property type="term" value="P:carboxylic acid metabolic process"/>
    <property type="evidence" value="ECO:0007669"/>
    <property type="project" value="UniProtKB-ARBA"/>
</dbReference>
<dbReference type="PANTHER" id="PTHR42796:SF4">
    <property type="entry name" value="FUMARYLACETOACETATE HYDROLASE DOMAIN-CONTAINING PROTEIN 2A"/>
    <property type="match status" value="1"/>
</dbReference>
<sequence>MHLVSHSDGFGRVEDDKFVPMGRDILAYLSGEEKPHDGAPCGLDDVDLTAPVPRPGKIICVGLNYRDHAAETGKPIPAEPILFAKFANSVVGDGATVPIPAVTSEVDWEAELGVVIGRVARAVPVDRALAHVAGYVCLNDLSARDLQRSGGQWTRGKAIDGFLPMGPALVTADEVPDPQQIDIACTVNGEVVQNSNTREMIFGVAELISVISQTITLEPGDCIATGTPPGVGMAQSPPRYLRGGDVVVVSIAGLGDLTTTMADPV</sequence>
<gene>
    <name evidence="5" type="ORF">CQY20_02445</name>
    <name evidence="4" type="ORF">MAGR_25780</name>
</gene>
<proteinExistence type="inferred from homology"/>
<reference evidence="4" key="3">
    <citation type="submission" date="2020-02" db="EMBL/GenBank/DDBJ databases">
        <authorList>
            <person name="Matsumoto Y."/>
            <person name="Motooka D."/>
            <person name="Nakamura S."/>
        </authorList>
    </citation>
    <scope>NUCLEOTIDE SEQUENCE</scope>
    <source>
        <strain evidence="4">JCM 6377</strain>
    </source>
</reference>
<evidence type="ECO:0000313" key="5">
    <source>
        <dbReference type="EMBL" id="PEG42289.1"/>
    </source>
</evidence>
<dbReference type="Proteomes" id="UP000465302">
    <property type="component" value="Unassembled WGS sequence"/>
</dbReference>
<dbReference type="Proteomes" id="UP000220914">
    <property type="component" value="Unassembled WGS sequence"/>
</dbReference>
<evidence type="ECO:0000313" key="7">
    <source>
        <dbReference type="Proteomes" id="UP000465302"/>
    </source>
</evidence>
<organism evidence="5 6">
    <name type="scientific">Mycolicibacterium agri</name>
    <name type="common">Mycobacterium agri</name>
    <dbReference type="NCBI Taxonomy" id="36811"/>
    <lineage>
        <taxon>Bacteria</taxon>
        <taxon>Bacillati</taxon>
        <taxon>Actinomycetota</taxon>
        <taxon>Actinomycetes</taxon>
        <taxon>Mycobacteriales</taxon>
        <taxon>Mycobacteriaceae</taxon>
        <taxon>Mycolicibacterium</taxon>
    </lineage>
</organism>
<feature type="domain" description="Fumarylacetoacetase-like C-terminal" evidence="3">
    <location>
        <begin position="57"/>
        <end position="261"/>
    </location>
</feature>
<protein>
    <recommendedName>
        <fullName evidence="3">Fumarylacetoacetase-like C-terminal domain-containing protein</fullName>
    </recommendedName>
</protein>
<comment type="similarity">
    <text evidence="1">Belongs to the FAH family.</text>
</comment>
<evidence type="ECO:0000313" key="6">
    <source>
        <dbReference type="Proteomes" id="UP000220914"/>
    </source>
</evidence>
<reference evidence="4 7" key="2">
    <citation type="journal article" date="2019" name="Emerg. Microbes Infect.">
        <title>Comprehensive subspecies identification of 175 nontuberculous mycobacteria species based on 7547 genomic profiles.</title>
        <authorList>
            <person name="Matsumoto Y."/>
            <person name="Kinjo T."/>
            <person name="Motooka D."/>
            <person name="Nabeya D."/>
            <person name="Jung N."/>
            <person name="Uechi K."/>
            <person name="Horii T."/>
            <person name="Iida T."/>
            <person name="Fujita J."/>
            <person name="Nakamura S."/>
        </authorList>
    </citation>
    <scope>NUCLEOTIDE SEQUENCE [LARGE SCALE GENOMIC DNA]</scope>
    <source>
        <strain evidence="4 7">JCM 6377</strain>
    </source>
</reference>
<dbReference type="AlphaFoldDB" id="A0A2A7NEN8"/>
<accession>A0A2A7NEN8</accession>
<dbReference type="OrthoDB" id="9805307at2"/>